<name>A0A9J5YIY5_SOLCO</name>
<organism evidence="1 2">
    <name type="scientific">Solanum commersonii</name>
    <name type="common">Commerson's wild potato</name>
    <name type="synonym">Commerson's nightshade</name>
    <dbReference type="NCBI Taxonomy" id="4109"/>
    <lineage>
        <taxon>Eukaryota</taxon>
        <taxon>Viridiplantae</taxon>
        <taxon>Streptophyta</taxon>
        <taxon>Embryophyta</taxon>
        <taxon>Tracheophyta</taxon>
        <taxon>Spermatophyta</taxon>
        <taxon>Magnoliopsida</taxon>
        <taxon>eudicotyledons</taxon>
        <taxon>Gunneridae</taxon>
        <taxon>Pentapetalae</taxon>
        <taxon>asterids</taxon>
        <taxon>lamiids</taxon>
        <taxon>Solanales</taxon>
        <taxon>Solanaceae</taxon>
        <taxon>Solanoideae</taxon>
        <taxon>Solaneae</taxon>
        <taxon>Solanum</taxon>
    </lineage>
</organism>
<gene>
    <name evidence="1" type="ORF">H5410_032077</name>
</gene>
<dbReference type="EMBL" id="JACXVP010000006">
    <property type="protein sequence ID" value="KAG5600707.1"/>
    <property type="molecule type" value="Genomic_DNA"/>
</dbReference>
<protein>
    <submittedName>
        <fullName evidence="1">Uncharacterized protein</fullName>
    </submittedName>
</protein>
<keyword evidence="2" id="KW-1185">Reference proteome</keyword>
<sequence>MEEIQEIMQQINVQIWHVFQYFHQLPSLGSKQGKYTAIATFSIFSYNIEATGFHSYTIYKVNSIYFWSKNTAQELLLSYDSQQKMIQGPTKVKKAREQIDLLLSDFNWKTQGIRNTNRVENDKEFEKSVHRSAKLKNKAFILCQPRHEPYWRVHLQERRIQLKRRDGDRIREGNTNFLEAEDLHNMMIMKEVEHPQMKSQKLMNSIELIFKQWTERVK</sequence>
<evidence type="ECO:0000313" key="1">
    <source>
        <dbReference type="EMBL" id="KAG5600707.1"/>
    </source>
</evidence>
<evidence type="ECO:0000313" key="2">
    <source>
        <dbReference type="Proteomes" id="UP000824120"/>
    </source>
</evidence>
<reference evidence="1 2" key="1">
    <citation type="submission" date="2020-09" db="EMBL/GenBank/DDBJ databases">
        <title>De no assembly of potato wild relative species, Solanum commersonii.</title>
        <authorList>
            <person name="Cho K."/>
        </authorList>
    </citation>
    <scope>NUCLEOTIDE SEQUENCE [LARGE SCALE GENOMIC DNA]</scope>
    <source>
        <strain evidence="1">LZ3.2</strain>
        <tissue evidence="1">Leaf</tissue>
    </source>
</reference>
<dbReference type="Proteomes" id="UP000824120">
    <property type="component" value="Chromosome 6"/>
</dbReference>
<comment type="caution">
    <text evidence="1">The sequence shown here is derived from an EMBL/GenBank/DDBJ whole genome shotgun (WGS) entry which is preliminary data.</text>
</comment>
<accession>A0A9J5YIY5</accession>
<proteinExistence type="predicted"/>
<dbReference type="AlphaFoldDB" id="A0A9J5YIY5"/>
<dbReference type="OrthoDB" id="1326371at2759"/>